<evidence type="ECO:0000256" key="3">
    <source>
        <dbReference type="ARBA" id="ARBA00023315"/>
    </source>
</evidence>
<keyword evidence="3 5" id="KW-0012">Acyltransferase</keyword>
<dbReference type="GO" id="GO:0016746">
    <property type="term" value="F:acyltransferase activity"/>
    <property type="evidence" value="ECO:0007669"/>
    <property type="project" value="UniProtKB-KW"/>
</dbReference>
<keyword evidence="2" id="KW-0808">Transferase</keyword>
<evidence type="ECO:0000259" key="4">
    <source>
        <dbReference type="SMART" id="SM00563"/>
    </source>
</evidence>
<comment type="caution">
    <text evidence="5">The sequence shown here is derived from an EMBL/GenBank/DDBJ whole genome shotgun (WGS) entry which is preliminary data.</text>
</comment>
<dbReference type="SMART" id="SM00563">
    <property type="entry name" value="PlsC"/>
    <property type="match status" value="1"/>
</dbReference>
<dbReference type="PANTHER" id="PTHR10434:SF11">
    <property type="entry name" value="1-ACYL-SN-GLYCEROL-3-PHOSPHATE ACYLTRANSFERASE"/>
    <property type="match status" value="1"/>
</dbReference>
<comment type="pathway">
    <text evidence="1">Lipid metabolism.</text>
</comment>
<feature type="domain" description="Phospholipid/glycerol acyltransferase" evidence="4">
    <location>
        <begin position="48"/>
        <end position="169"/>
    </location>
</feature>
<proteinExistence type="predicted"/>
<dbReference type="InterPro" id="IPR002123">
    <property type="entry name" value="Plipid/glycerol_acylTrfase"/>
</dbReference>
<dbReference type="PANTHER" id="PTHR10434">
    <property type="entry name" value="1-ACYL-SN-GLYCEROL-3-PHOSPHATE ACYLTRANSFERASE"/>
    <property type="match status" value="1"/>
</dbReference>
<sequence length="227" mass="25435">MSTTCTSEPMMSRLLRILFVLLLARPVVRLWLGVTVRHQERLPLNGPAIVVANHNSHLDILALYSLFPLGRIPEVQPAAAADYFLKNRLFAWFATQVVGIIPVVRGGVAKGLDPLEGCREALRQGRILILFPEGSRGEPEVLSEIKSGIWYLSRDFPNVPVVPVYLHGLGRAMGRGQWLPVPFFVDIAIGRPLQWLEEKTAFRDRIRESLLYLKQKTLPAAPAEQEA</sequence>
<keyword evidence="6" id="KW-1185">Reference proteome</keyword>
<reference evidence="5 6" key="1">
    <citation type="submission" date="2021-03" db="EMBL/GenBank/DDBJ databases">
        <title>First Case of infection caused by Chromobacterium haemolyticum derived from water in China.</title>
        <authorList>
            <person name="Chen J."/>
            <person name="Liu C."/>
        </authorList>
    </citation>
    <scope>NUCLEOTIDE SEQUENCE [LARGE SCALE GENOMIC DNA]</scope>
    <source>
        <strain evidence="5 6">WJ-5</strain>
    </source>
</reference>
<evidence type="ECO:0000256" key="1">
    <source>
        <dbReference type="ARBA" id="ARBA00005189"/>
    </source>
</evidence>
<dbReference type="SUPFAM" id="SSF69593">
    <property type="entry name" value="Glycerol-3-phosphate (1)-acyltransferase"/>
    <property type="match status" value="1"/>
</dbReference>
<evidence type="ECO:0000313" key="5">
    <source>
        <dbReference type="EMBL" id="MBO0416710.1"/>
    </source>
</evidence>
<dbReference type="Pfam" id="PF01553">
    <property type="entry name" value="Acyltransferase"/>
    <property type="match status" value="1"/>
</dbReference>
<dbReference type="CDD" id="cd07989">
    <property type="entry name" value="LPLAT_AGPAT-like"/>
    <property type="match status" value="1"/>
</dbReference>
<gene>
    <name evidence="5" type="ORF">J1C50_14440</name>
</gene>
<accession>A0ABS3GNT2</accession>
<dbReference type="Proteomes" id="UP000664349">
    <property type="component" value="Unassembled WGS sequence"/>
</dbReference>
<name>A0ABS3GNT2_9NEIS</name>
<organism evidence="5 6">
    <name type="scientific">Chromobacterium haemolyticum</name>
    <dbReference type="NCBI Taxonomy" id="394935"/>
    <lineage>
        <taxon>Bacteria</taxon>
        <taxon>Pseudomonadati</taxon>
        <taxon>Pseudomonadota</taxon>
        <taxon>Betaproteobacteria</taxon>
        <taxon>Neisseriales</taxon>
        <taxon>Chromobacteriaceae</taxon>
        <taxon>Chromobacterium</taxon>
    </lineage>
</organism>
<protein>
    <submittedName>
        <fullName evidence="5">1-acyl-sn-glycerol-3-phosphate acyltransferase</fullName>
    </submittedName>
</protein>
<dbReference type="EMBL" id="JAFLRD010000011">
    <property type="protein sequence ID" value="MBO0416710.1"/>
    <property type="molecule type" value="Genomic_DNA"/>
</dbReference>
<evidence type="ECO:0000313" key="6">
    <source>
        <dbReference type="Proteomes" id="UP000664349"/>
    </source>
</evidence>
<evidence type="ECO:0000256" key="2">
    <source>
        <dbReference type="ARBA" id="ARBA00022679"/>
    </source>
</evidence>